<dbReference type="RefSeq" id="WP_289505575.1">
    <property type="nucleotide sequence ID" value="NZ_CP116805.1"/>
</dbReference>
<feature type="coiled-coil region" evidence="11">
    <location>
        <begin position="122"/>
        <end position="149"/>
    </location>
</feature>
<dbReference type="InterPro" id="IPR003661">
    <property type="entry name" value="HisK_dim/P_dom"/>
</dbReference>
<name>A0AAE9XR10_9PROT</name>
<dbReference type="GO" id="GO:0000155">
    <property type="term" value="F:phosphorelay sensor kinase activity"/>
    <property type="evidence" value="ECO:0007669"/>
    <property type="project" value="InterPro"/>
</dbReference>
<organism evidence="13 14">
    <name type="scientific">Gimibacter soli</name>
    <dbReference type="NCBI Taxonomy" id="3024400"/>
    <lineage>
        <taxon>Bacteria</taxon>
        <taxon>Pseudomonadati</taxon>
        <taxon>Pseudomonadota</taxon>
        <taxon>Alphaproteobacteria</taxon>
        <taxon>Kordiimonadales</taxon>
        <taxon>Temperatibacteraceae</taxon>
        <taxon>Gimibacter</taxon>
    </lineage>
</organism>
<dbReference type="InterPro" id="IPR003594">
    <property type="entry name" value="HATPase_dom"/>
</dbReference>
<dbReference type="Gene3D" id="3.30.565.10">
    <property type="entry name" value="Histidine kinase-like ATPase, C-terminal domain"/>
    <property type="match status" value="1"/>
</dbReference>
<proteinExistence type="predicted"/>
<dbReference type="Gene3D" id="1.10.287.130">
    <property type="match status" value="1"/>
</dbReference>
<dbReference type="GO" id="GO:0005886">
    <property type="term" value="C:plasma membrane"/>
    <property type="evidence" value="ECO:0007669"/>
    <property type="project" value="TreeGrafter"/>
</dbReference>
<dbReference type="Pfam" id="PF00512">
    <property type="entry name" value="HisKA"/>
    <property type="match status" value="1"/>
</dbReference>
<protein>
    <recommendedName>
        <fullName evidence="3">histidine kinase</fullName>
        <ecNumber evidence="3">2.7.13.3</ecNumber>
    </recommendedName>
</protein>
<evidence type="ECO:0000256" key="8">
    <source>
        <dbReference type="ARBA" id="ARBA00022840"/>
    </source>
</evidence>
<dbReference type="InterPro" id="IPR005467">
    <property type="entry name" value="His_kinase_dom"/>
</dbReference>
<feature type="domain" description="Histidine kinase" evidence="12">
    <location>
        <begin position="159"/>
        <end position="380"/>
    </location>
</feature>
<dbReference type="PANTHER" id="PTHR43047">
    <property type="entry name" value="TWO-COMPONENT HISTIDINE PROTEIN KINASE"/>
    <property type="match status" value="1"/>
</dbReference>
<evidence type="ECO:0000256" key="5">
    <source>
        <dbReference type="ARBA" id="ARBA00022679"/>
    </source>
</evidence>
<keyword evidence="14" id="KW-1185">Reference proteome</keyword>
<dbReference type="FunFam" id="1.10.287.130:FF:000038">
    <property type="entry name" value="Sensory transduction histidine kinase"/>
    <property type="match status" value="1"/>
</dbReference>
<dbReference type="InterPro" id="IPR036890">
    <property type="entry name" value="HATPase_C_sf"/>
</dbReference>
<evidence type="ECO:0000256" key="2">
    <source>
        <dbReference type="ARBA" id="ARBA00004370"/>
    </source>
</evidence>
<dbReference type="GO" id="GO:0009927">
    <property type="term" value="F:histidine phosphotransfer kinase activity"/>
    <property type="evidence" value="ECO:0007669"/>
    <property type="project" value="TreeGrafter"/>
</dbReference>
<dbReference type="AlphaFoldDB" id="A0AAE9XR10"/>
<dbReference type="InterPro" id="IPR046342">
    <property type="entry name" value="CBS_dom_sf"/>
</dbReference>
<dbReference type="InterPro" id="IPR004358">
    <property type="entry name" value="Sig_transdc_His_kin-like_C"/>
</dbReference>
<dbReference type="GO" id="GO:0005524">
    <property type="term" value="F:ATP binding"/>
    <property type="evidence" value="ECO:0007669"/>
    <property type="project" value="UniProtKB-KW"/>
</dbReference>
<keyword evidence="7" id="KW-0418">Kinase</keyword>
<dbReference type="Gene3D" id="3.10.580.10">
    <property type="entry name" value="CBS-domain"/>
    <property type="match status" value="1"/>
</dbReference>
<dbReference type="SUPFAM" id="SSF54631">
    <property type="entry name" value="CBS-domain pair"/>
    <property type="match status" value="1"/>
</dbReference>
<evidence type="ECO:0000313" key="14">
    <source>
        <dbReference type="Proteomes" id="UP001217500"/>
    </source>
</evidence>
<dbReference type="EC" id="2.7.13.3" evidence="3"/>
<accession>A0AAE9XR10</accession>
<dbReference type="CDD" id="cd00082">
    <property type="entry name" value="HisKA"/>
    <property type="match status" value="1"/>
</dbReference>
<keyword evidence="6" id="KW-0547">Nucleotide-binding</keyword>
<keyword evidence="9" id="KW-0902">Two-component regulatory system</keyword>
<evidence type="ECO:0000256" key="10">
    <source>
        <dbReference type="ARBA" id="ARBA00023136"/>
    </source>
</evidence>
<dbReference type="SUPFAM" id="SSF55874">
    <property type="entry name" value="ATPase domain of HSP90 chaperone/DNA topoisomerase II/histidine kinase"/>
    <property type="match status" value="1"/>
</dbReference>
<dbReference type="Proteomes" id="UP001217500">
    <property type="component" value="Chromosome"/>
</dbReference>
<evidence type="ECO:0000256" key="4">
    <source>
        <dbReference type="ARBA" id="ARBA00022553"/>
    </source>
</evidence>
<evidence type="ECO:0000256" key="9">
    <source>
        <dbReference type="ARBA" id="ARBA00023012"/>
    </source>
</evidence>
<comment type="catalytic activity">
    <reaction evidence="1">
        <text>ATP + protein L-histidine = ADP + protein N-phospho-L-histidine.</text>
        <dbReference type="EC" id="2.7.13.3"/>
    </reaction>
</comment>
<evidence type="ECO:0000256" key="7">
    <source>
        <dbReference type="ARBA" id="ARBA00022777"/>
    </source>
</evidence>
<dbReference type="KEGG" id="gso:PH603_08110"/>
<dbReference type="SMART" id="SM00387">
    <property type="entry name" value="HATPase_c"/>
    <property type="match status" value="1"/>
</dbReference>
<evidence type="ECO:0000256" key="3">
    <source>
        <dbReference type="ARBA" id="ARBA00012438"/>
    </source>
</evidence>
<dbReference type="SUPFAM" id="SSF47384">
    <property type="entry name" value="Homodimeric domain of signal transducing histidine kinase"/>
    <property type="match status" value="1"/>
</dbReference>
<keyword evidence="11" id="KW-0175">Coiled coil</keyword>
<keyword evidence="10" id="KW-0472">Membrane</keyword>
<evidence type="ECO:0000313" key="13">
    <source>
        <dbReference type="EMBL" id="WCL55718.1"/>
    </source>
</evidence>
<evidence type="ECO:0000256" key="1">
    <source>
        <dbReference type="ARBA" id="ARBA00000085"/>
    </source>
</evidence>
<dbReference type="InterPro" id="IPR036097">
    <property type="entry name" value="HisK_dim/P_sf"/>
</dbReference>
<gene>
    <name evidence="13" type="ORF">PH603_08110</name>
</gene>
<keyword evidence="8 13" id="KW-0067">ATP-binding</keyword>
<keyword evidence="4" id="KW-0597">Phosphoprotein</keyword>
<keyword evidence="5" id="KW-0808">Transferase</keyword>
<reference evidence="13" key="1">
    <citation type="submission" date="2023-01" db="EMBL/GenBank/DDBJ databases">
        <title>The genome sequence of Kordiimonadaceae bacterium 6D33.</title>
        <authorList>
            <person name="Liu Y."/>
        </authorList>
    </citation>
    <scope>NUCLEOTIDE SEQUENCE</scope>
    <source>
        <strain evidence="13">6D33</strain>
    </source>
</reference>
<dbReference type="PANTHER" id="PTHR43047:SF63">
    <property type="entry name" value="HISTIDINE KINASE"/>
    <property type="match status" value="1"/>
</dbReference>
<evidence type="ECO:0000259" key="12">
    <source>
        <dbReference type="PROSITE" id="PS50109"/>
    </source>
</evidence>
<dbReference type="Pfam" id="PF02518">
    <property type="entry name" value="HATPase_c"/>
    <property type="match status" value="1"/>
</dbReference>
<dbReference type="PROSITE" id="PS50109">
    <property type="entry name" value="HIS_KIN"/>
    <property type="match status" value="1"/>
</dbReference>
<dbReference type="PRINTS" id="PR00344">
    <property type="entry name" value="BCTRLSENSOR"/>
</dbReference>
<dbReference type="SMART" id="SM00388">
    <property type="entry name" value="HisKA"/>
    <property type="match status" value="1"/>
</dbReference>
<evidence type="ECO:0000256" key="11">
    <source>
        <dbReference type="SAM" id="Coils"/>
    </source>
</evidence>
<comment type="subcellular location">
    <subcellularLocation>
        <location evidence="2">Membrane</location>
    </subcellularLocation>
</comment>
<dbReference type="EMBL" id="CP116805">
    <property type="protein sequence ID" value="WCL55718.1"/>
    <property type="molecule type" value="Genomic_DNA"/>
</dbReference>
<evidence type="ECO:0000256" key="6">
    <source>
        <dbReference type="ARBA" id="ARBA00022741"/>
    </source>
</evidence>
<sequence length="391" mass="42925">MGITIGSIASLVAPASPEDFCGTLYDRFTADDTLQSIAVVDGRRPVGLVRRMDLMLKLADKFGRPLFERRPVRFVMDESPMVIEAGMSLDEINARLVRDGASLTQGFIVTQGGLYHGIGTAQTVLQANMQRAEERMRQLERAHLAAESANRAKTQFLANMSHELRTPLNSIIGFSDLIIESSDRGKPLDAMTDYVGDIRIAGRHLLNVINSILDMSKIEAGAFELREDHEDPAELAYQAVRMMDGTSRRAEVKIEIEAPDHCEDLWADLQVARQVLINLLSNAVKFSPAGATVHLILSEHADGCFSFEVRDHGSGISPADLERVLKPFEQVDGAIARRHEGTGLGLPLVQAFMEAHGGTLALESEIGVGTRAIVTFPADRYHPRTKLFNAI</sequence>